<protein>
    <recommendedName>
        <fullName evidence="3">Luciferase-like domain-containing protein</fullName>
    </recommendedName>
</protein>
<reference evidence="1 2" key="1">
    <citation type="submission" date="2019-06" db="EMBL/GenBank/DDBJ databases">
        <title>Whole genome shotgun sequence of Streptomyces gardneri NBRC 12865.</title>
        <authorList>
            <person name="Hosoyama A."/>
            <person name="Uohara A."/>
            <person name="Ohji S."/>
            <person name="Ichikawa N."/>
        </authorList>
    </citation>
    <scope>NUCLEOTIDE SEQUENCE [LARGE SCALE GENOMIC DNA]</scope>
    <source>
        <strain evidence="1 2">NBRC 12865</strain>
    </source>
</reference>
<evidence type="ECO:0008006" key="3">
    <source>
        <dbReference type="Google" id="ProtNLM"/>
    </source>
</evidence>
<evidence type="ECO:0000313" key="2">
    <source>
        <dbReference type="Proteomes" id="UP000315226"/>
    </source>
</evidence>
<dbReference type="SUPFAM" id="SSF51679">
    <property type="entry name" value="Bacterial luciferase-like"/>
    <property type="match status" value="1"/>
</dbReference>
<dbReference type="EMBL" id="BJMN01000066">
    <property type="protein sequence ID" value="GEB61769.1"/>
    <property type="molecule type" value="Genomic_DNA"/>
</dbReference>
<accession>A0A4Y3RWT8</accession>
<dbReference type="OrthoDB" id="9776438at2"/>
<dbReference type="Gene3D" id="3.20.20.30">
    <property type="entry name" value="Luciferase-like domain"/>
    <property type="match status" value="1"/>
</dbReference>
<dbReference type="GO" id="GO:0016705">
    <property type="term" value="F:oxidoreductase activity, acting on paired donors, with incorporation or reduction of molecular oxygen"/>
    <property type="evidence" value="ECO:0007669"/>
    <property type="project" value="InterPro"/>
</dbReference>
<sequence length="67" mass="7515">MTSSTQEVIDKILTEHKLLGTSRFMGQIDLGGMPTHLVNDSIELLATEVAPAIRKETRPQSQSWRHL</sequence>
<dbReference type="InterPro" id="IPR036661">
    <property type="entry name" value="Luciferase-like_sf"/>
</dbReference>
<name>A0A4Y3RWT8_9ACTN</name>
<dbReference type="RefSeq" id="WP_141302352.1">
    <property type="nucleotide sequence ID" value="NZ_BJMN01000066.1"/>
</dbReference>
<organism evidence="1 2">
    <name type="scientific">Streptomyces gardneri</name>
    <dbReference type="NCBI Taxonomy" id="66892"/>
    <lineage>
        <taxon>Bacteria</taxon>
        <taxon>Bacillati</taxon>
        <taxon>Actinomycetota</taxon>
        <taxon>Actinomycetes</taxon>
        <taxon>Kitasatosporales</taxon>
        <taxon>Streptomycetaceae</taxon>
        <taxon>Streptomyces</taxon>
    </lineage>
</organism>
<evidence type="ECO:0000313" key="1">
    <source>
        <dbReference type="EMBL" id="GEB61769.1"/>
    </source>
</evidence>
<comment type="caution">
    <text evidence="1">The sequence shown here is derived from an EMBL/GenBank/DDBJ whole genome shotgun (WGS) entry which is preliminary data.</text>
</comment>
<dbReference type="AlphaFoldDB" id="A0A4Y3RWT8"/>
<proteinExistence type="predicted"/>
<dbReference type="Proteomes" id="UP000315226">
    <property type="component" value="Unassembled WGS sequence"/>
</dbReference>
<gene>
    <name evidence="1" type="ORF">SGA01_73740</name>
</gene>
<keyword evidence="2" id="KW-1185">Reference proteome</keyword>